<sequence>MGSPKMKASEIAALLDLKPHPDGGFYLETFRDFSVTLPKSQLPPHYKVDRPVSSAIYFLLPSGGIAHLHRIPCSETWHYHMGEPLTVFELLDDGKIKLTVVGPDLEAGQHPQYTVPPNVWFGAFPTLDVESFASDGSALAKAPNRDPELHYSLVGVTCAPAFQFEDNELATLAELKALAPNVEPFLNYLISSKP</sequence>
<protein>
    <submittedName>
        <fullName evidence="3">Uncharacterized protein LOC103703304</fullName>
    </submittedName>
</protein>
<name>A0A8B7BSA1_PHODC</name>
<dbReference type="OrthoDB" id="6614653at2759"/>
<dbReference type="InterPro" id="IPR014710">
    <property type="entry name" value="RmlC-like_jellyroll"/>
</dbReference>
<dbReference type="InterPro" id="IPR039935">
    <property type="entry name" value="YML079W-like"/>
</dbReference>
<dbReference type="GeneID" id="103703304"/>
<dbReference type="Proteomes" id="UP000228380">
    <property type="component" value="Chromosome 11"/>
</dbReference>
<evidence type="ECO:0000313" key="2">
    <source>
        <dbReference type="Proteomes" id="UP000228380"/>
    </source>
</evidence>
<dbReference type="AlphaFoldDB" id="A0A8B7BSA1"/>
<dbReference type="RefSeq" id="XP_008784339.2">
    <property type="nucleotide sequence ID" value="XM_008786117.3"/>
</dbReference>
<dbReference type="Gene3D" id="2.60.120.10">
    <property type="entry name" value="Jelly Rolls"/>
    <property type="match status" value="1"/>
</dbReference>
<reference evidence="2" key="1">
    <citation type="journal article" date="2019" name="Nat. Commun.">
        <title>Genome-wide association mapping of date palm fruit traits.</title>
        <authorList>
            <person name="Hazzouri K.M."/>
            <person name="Gros-Balthazard M."/>
            <person name="Flowers J.M."/>
            <person name="Copetti D."/>
            <person name="Lemansour A."/>
            <person name="Lebrun M."/>
            <person name="Masmoudi K."/>
            <person name="Ferrand S."/>
            <person name="Dhar M.I."/>
            <person name="Fresquez Z.A."/>
            <person name="Rosas U."/>
            <person name="Zhang J."/>
            <person name="Talag J."/>
            <person name="Lee S."/>
            <person name="Kudrna D."/>
            <person name="Powell R.F."/>
            <person name="Leitch I.J."/>
            <person name="Krueger R.R."/>
            <person name="Wing R.A."/>
            <person name="Amiri K.M.A."/>
            <person name="Purugganan M.D."/>
        </authorList>
    </citation>
    <scope>NUCLEOTIDE SEQUENCE [LARGE SCALE GENOMIC DNA]</scope>
    <source>
        <strain evidence="2">cv. Khalas</strain>
    </source>
</reference>
<accession>A0A8B7BSA1</accession>
<organism evidence="2 3">
    <name type="scientific">Phoenix dactylifera</name>
    <name type="common">Date palm</name>
    <dbReference type="NCBI Taxonomy" id="42345"/>
    <lineage>
        <taxon>Eukaryota</taxon>
        <taxon>Viridiplantae</taxon>
        <taxon>Streptophyta</taxon>
        <taxon>Embryophyta</taxon>
        <taxon>Tracheophyta</taxon>
        <taxon>Spermatophyta</taxon>
        <taxon>Magnoliopsida</taxon>
        <taxon>Liliopsida</taxon>
        <taxon>Arecaceae</taxon>
        <taxon>Coryphoideae</taxon>
        <taxon>Phoeniceae</taxon>
        <taxon>Phoenix</taxon>
    </lineage>
</organism>
<dbReference type="PANTHER" id="PTHR33387:SF5">
    <property type="entry name" value="OS06G0198500 PROTEIN"/>
    <property type="match status" value="1"/>
</dbReference>
<feature type="domain" description="DUF985" evidence="1">
    <location>
        <begin position="10"/>
        <end position="170"/>
    </location>
</feature>
<keyword evidence="2" id="KW-1185">Reference proteome</keyword>
<dbReference type="KEGG" id="pda:103703304"/>
<dbReference type="CDD" id="cd06121">
    <property type="entry name" value="cupin_YML079wp"/>
    <property type="match status" value="1"/>
</dbReference>
<evidence type="ECO:0000259" key="1">
    <source>
        <dbReference type="Pfam" id="PF06172"/>
    </source>
</evidence>
<dbReference type="SUPFAM" id="SSF51182">
    <property type="entry name" value="RmlC-like cupins"/>
    <property type="match status" value="1"/>
</dbReference>
<dbReference type="PANTHER" id="PTHR33387">
    <property type="entry name" value="RMLC-LIKE JELLY ROLL FOLD PROTEIN"/>
    <property type="match status" value="1"/>
</dbReference>
<dbReference type="InterPro" id="IPR011051">
    <property type="entry name" value="RmlC_Cupin_sf"/>
</dbReference>
<evidence type="ECO:0000313" key="3">
    <source>
        <dbReference type="RefSeq" id="XP_008784339.2"/>
    </source>
</evidence>
<reference evidence="3" key="2">
    <citation type="submission" date="2025-08" db="UniProtKB">
        <authorList>
            <consortium name="RefSeq"/>
        </authorList>
    </citation>
    <scope>IDENTIFICATION</scope>
    <source>
        <tissue evidence="3">Young leaves</tissue>
    </source>
</reference>
<dbReference type="Pfam" id="PF06172">
    <property type="entry name" value="Cupin_5"/>
    <property type="match status" value="1"/>
</dbReference>
<proteinExistence type="predicted"/>
<dbReference type="InterPro" id="IPR009327">
    <property type="entry name" value="Cupin_DUF985"/>
</dbReference>
<gene>
    <name evidence="3" type="primary">LOC103703304</name>
</gene>